<name>A0A4Y2DBR6_ARAVE</name>
<organism evidence="1 2">
    <name type="scientific">Araneus ventricosus</name>
    <name type="common">Orbweaver spider</name>
    <name type="synonym">Epeira ventricosa</name>
    <dbReference type="NCBI Taxonomy" id="182803"/>
    <lineage>
        <taxon>Eukaryota</taxon>
        <taxon>Metazoa</taxon>
        <taxon>Ecdysozoa</taxon>
        <taxon>Arthropoda</taxon>
        <taxon>Chelicerata</taxon>
        <taxon>Arachnida</taxon>
        <taxon>Araneae</taxon>
        <taxon>Araneomorphae</taxon>
        <taxon>Entelegynae</taxon>
        <taxon>Araneoidea</taxon>
        <taxon>Araneidae</taxon>
        <taxon>Araneus</taxon>
    </lineage>
</organism>
<reference evidence="1 2" key="1">
    <citation type="journal article" date="2019" name="Sci. Rep.">
        <title>Orb-weaving spider Araneus ventricosus genome elucidates the spidroin gene catalogue.</title>
        <authorList>
            <person name="Kono N."/>
            <person name="Nakamura H."/>
            <person name="Ohtoshi R."/>
            <person name="Moran D.A.P."/>
            <person name="Shinohara A."/>
            <person name="Yoshida Y."/>
            <person name="Fujiwara M."/>
            <person name="Mori M."/>
            <person name="Tomita M."/>
            <person name="Arakawa K."/>
        </authorList>
    </citation>
    <scope>NUCLEOTIDE SEQUENCE [LARGE SCALE GENOMIC DNA]</scope>
</reference>
<dbReference type="EMBL" id="BGPR01000328">
    <property type="protein sequence ID" value="GBM13458.1"/>
    <property type="molecule type" value="Genomic_DNA"/>
</dbReference>
<comment type="caution">
    <text evidence="1">The sequence shown here is derived from an EMBL/GenBank/DDBJ whole genome shotgun (WGS) entry which is preliminary data.</text>
</comment>
<dbReference type="AlphaFoldDB" id="A0A4Y2DBR6"/>
<proteinExistence type="predicted"/>
<dbReference type="OrthoDB" id="8191996at2759"/>
<dbReference type="Proteomes" id="UP000499080">
    <property type="component" value="Unassembled WGS sequence"/>
</dbReference>
<gene>
    <name evidence="1" type="ORF">AVEN_40401_1</name>
</gene>
<sequence>MIEGMVRKWVRSFKAGRTNVHDKEKSGRPSVITEDLVQKVDGKVREDRRFKISSLFKEFPQVLRSVLYGIVTAHLNSCKLCSPWTGGRFL</sequence>
<evidence type="ECO:0008006" key="3">
    <source>
        <dbReference type="Google" id="ProtNLM"/>
    </source>
</evidence>
<accession>A0A4Y2DBR6</accession>
<protein>
    <recommendedName>
        <fullName evidence="3">Mos1 transposase HTH domain-containing protein</fullName>
    </recommendedName>
</protein>
<keyword evidence="2" id="KW-1185">Reference proteome</keyword>
<evidence type="ECO:0000313" key="2">
    <source>
        <dbReference type="Proteomes" id="UP000499080"/>
    </source>
</evidence>
<evidence type="ECO:0000313" key="1">
    <source>
        <dbReference type="EMBL" id="GBM13458.1"/>
    </source>
</evidence>